<keyword evidence="1" id="KW-1185">Reference proteome</keyword>
<name>A0A915M8G8_MELJA</name>
<dbReference type="Proteomes" id="UP000887561">
    <property type="component" value="Unplaced"/>
</dbReference>
<dbReference type="AlphaFoldDB" id="A0A915M8G8"/>
<proteinExistence type="predicted"/>
<dbReference type="WBParaSite" id="scaffold34255_cov452.g21293">
    <property type="protein sequence ID" value="scaffold34255_cov452.g21293"/>
    <property type="gene ID" value="scaffold34255_cov452.g21293"/>
</dbReference>
<reference evidence="2" key="1">
    <citation type="submission" date="2022-11" db="UniProtKB">
        <authorList>
            <consortium name="WormBaseParasite"/>
        </authorList>
    </citation>
    <scope>IDENTIFICATION</scope>
</reference>
<evidence type="ECO:0000313" key="2">
    <source>
        <dbReference type="WBParaSite" id="scaffold34255_cov452.g21293"/>
    </source>
</evidence>
<sequence>ESGIDNGNGENLTLNEAKLQRLNQLVDEALRINPLNVDPLVKLICIYKL</sequence>
<accession>A0A915M8G8</accession>
<protein>
    <submittedName>
        <fullName evidence="2">Uncharacterized protein</fullName>
    </submittedName>
</protein>
<organism evidence="1 2">
    <name type="scientific">Meloidogyne javanica</name>
    <name type="common">Root-knot nematode worm</name>
    <dbReference type="NCBI Taxonomy" id="6303"/>
    <lineage>
        <taxon>Eukaryota</taxon>
        <taxon>Metazoa</taxon>
        <taxon>Ecdysozoa</taxon>
        <taxon>Nematoda</taxon>
        <taxon>Chromadorea</taxon>
        <taxon>Rhabditida</taxon>
        <taxon>Tylenchina</taxon>
        <taxon>Tylenchomorpha</taxon>
        <taxon>Tylenchoidea</taxon>
        <taxon>Meloidogynidae</taxon>
        <taxon>Meloidogyninae</taxon>
        <taxon>Meloidogyne</taxon>
        <taxon>Meloidogyne incognita group</taxon>
    </lineage>
</organism>
<evidence type="ECO:0000313" key="1">
    <source>
        <dbReference type="Proteomes" id="UP000887561"/>
    </source>
</evidence>